<dbReference type="EMBL" id="BMAO01021408">
    <property type="protein sequence ID" value="GFQ74318.1"/>
    <property type="molecule type" value="Genomic_DNA"/>
</dbReference>
<keyword evidence="2" id="KW-1185">Reference proteome</keyword>
<sequence length="102" mass="11533">MSSLIAVDSSRLSQSNHYYETLCVNGERSYMMRCSHVQKMSLAHQKHSIGPNACQLFQRSSIRSSFYTSETVSQTLVKWNHSAAELAYNALYGTMKTFLTGQ</sequence>
<dbReference type="Proteomes" id="UP000887116">
    <property type="component" value="Unassembled WGS sequence"/>
</dbReference>
<name>A0A8X6F9C7_TRICU</name>
<gene>
    <name evidence="1" type="ORF">TNCT_576651</name>
</gene>
<dbReference type="AlphaFoldDB" id="A0A8X6F9C7"/>
<protein>
    <submittedName>
        <fullName evidence="1">Uncharacterized protein</fullName>
    </submittedName>
</protein>
<reference evidence="1" key="1">
    <citation type="submission" date="2020-07" db="EMBL/GenBank/DDBJ databases">
        <title>Multicomponent nature underlies the extraordinary mechanical properties of spider dragline silk.</title>
        <authorList>
            <person name="Kono N."/>
            <person name="Nakamura H."/>
            <person name="Mori M."/>
            <person name="Yoshida Y."/>
            <person name="Ohtoshi R."/>
            <person name="Malay A.D."/>
            <person name="Moran D.A.P."/>
            <person name="Tomita M."/>
            <person name="Numata K."/>
            <person name="Arakawa K."/>
        </authorList>
    </citation>
    <scope>NUCLEOTIDE SEQUENCE</scope>
</reference>
<comment type="caution">
    <text evidence="1">The sequence shown here is derived from an EMBL/GenBank/DDBJ whole genome shotgun (WGS) entry which is preliminary data.</text>
</comment>
<accession>A0A8X6F9C7</accession>
<organism evidence="1 2">
    <name type="scientific">Trichonephila clavata</name>
    <name type="common">Joro spider</name>
    <name type="synonym">Nephila clavata</name>
    <dbReference type="NCBI Taxonomy" id="2740835"/>
    <lineage>
        <taxon>Eukaryota</taxon>
        <taxon>Metazoa</taxon>
        <taxon>Ecdysozoa</taxon>
        <taxon>Arthropoda</taxon>
        <taxon>Chelicerata</taxon>
        <taxon>Arachnida</taxon>
        <taxon>Araneae</taxon>
        <taxon>Araneomorphae</taxon>
        <taxon>Entelegynae</taxon>
        <taxon>Araneoidea</taxon>
        <taxon>Nephilidae</taxon>
        <taxon>Trichonephila</taxon>
    </lineage>
</organism>
<evidence type="ECO:0000313" key="2">
    <source>
        <dbReference type="Proteomes" id="UP000887116"/>
    </source>
</evidence>
<proteinExistence type="predicted"/>
<evidence type="ECO:0000313" key="1">
    <source>
        <dbReference type="EMBL" id="GFQ74318.1"/>
    </source>
</evidence>